<feature type="region of interest" description="Disordered" evidence="1">
    <location>
        <begin position="98"/>
        <end position="131"/>
    </location>
</feature>
<protein>
    <recommendedName>
        <fullName evidence="4">Ubiquitin-like domain-containing protein</fullName>
    </recommendedName>
</protein>
<evidence type="ECO:0008006" key="4">
    <source>
        <dbReference type="Google" id="ProtNLM"/>
    </source>
</evidence>
<sequence>MPPKGPPKIYQVYVRSHKINIHLTLSPEAEIQEVKDEIQSALSSSTTDDDIPQSASFEICKAAPSKDGTYDVLDNDTLMKEAGLSSWDNLYLRFHDPDTGALQPVDYTPLPSYLDEDPQPESSSSKRKAKD</sequence>
<gene>
    <name evidence="2" type="ORF">CYLTODRAFT_485052</name>
</gene>
<dbReference type="OrthoDB" id="3173670at2759"/>
<evidence type="ECO:0000256" key="1">
    <source>
        <dbReference type="SAM" id="MobiDB-lite"/>
    </source>
</evidence>
<dbReference type="EMBL" id="KN880433">
    <property type="protein sequence ID" value="KIY73910.1"/>
    <property type="molecule type" value="Genomic_DNA"/>
</dbReference>
<keyword evidence="3" id="KW-1185">Reference proteome</keyword>
<organism evidence="2 3">
    <name type="scientific">Cylindrobasidium torrendii FP15055 ss-10</name>
    <dbReference type="NCBI Taxonomy" id="1314674"/>
    <lineage>
        <taxon>Eukaryota</taxon>
        <taxon>Fungi</taxon>
        <taxon>Dikarya</taxon>
        <taxon>Basidiomycota</taxon>
        <taxon>Agaricomycotina</taxon>
        <taxon>Agaricomycetes</taxon>
        <taxon>Agaricomycetidae</taxon>
        <taxon>Agaricales</taxon>
        <taxon>Marasmiineae</taxon>
        <taxon>Physalacriaceae</taxon>
        <taxon>Cylindrobasidium</taxon>
    </lineage>
</organism>
<dbReference type="AlphaFoldDB" id="A0A0D7BUI8"/>
<reference evidence="2 3" key="1">
    <citation type="journal article" date="2015" name="Fungal Genet. Biol.">
        <title>Evolution of novel wood decay mechanisms in Agaricales revealed by the genome sequences of Fistulina hepatica and Cylindrobasidium torrendii.</title>
        <authorList>
            <person name="Floudas D."/>
            <person name="Held B.W."/>
            <person name="Riley R."/>
            <person name="Nagy L.G."/>
            <person name="Koehler G."/>
            <person name="Ransdell A.S."/>
            <person name="Younus H."/>
            <person name="Chow J."/>
            <person name="Chiniquy J."/>
            <person name="Lipzen A."/>
            <person name="Tritt A."/>
            <person name="Sun H."/>
            <person name="Haridas S."/>
            <person name="LaButti K."/>
            <person name="Ohm R.A."/>
            <person name="Kues U."/>
            <person name="Blanchette R.A."/>
            <person name="Grigoriev I.V."/>
            <person name="Minto R.E."/>
            <person name="Hibbett D.S."/>
        </authorList>
    </citation>
    <scope>NUCLEOTIDE SEQUENCE [LARGE SCALE GENOMIC DNA]</scope>
    <source>
        <strain evidence="2 3">FP15055 ss-10</strain>
    </source>
</reference>
<dbReference type="Proteomes" id="UP000054007">
    <property type="component" value="Unassembled WGS sequence"/>
</dbReference>
<evidence type="ECO:0000313" key="2">
    <source>
        <dbReference type="EMBL" id="KIY73910.1"/>
    </source>
</evidence>
<name>A0A0D7BUI8_9AGAR</name>
<evidence type="ECO:0000313" key="3">
    <source>
        <dbReference type="Proteomes" id="UP000054007"/>
    </source>
</evidence>
<proteinExistence type="predicted"/>
<accession>A0A0D7BUI8</accession>